<feature type="compositionally biased region" description="Polar residues" evidence="3">
    <location>
        <begin position="235"/>
        <end position="244"/>
    </location>
</feature>
<keyword evidence="2" id="KW-0175">Coiled coil</keyword>
<feature type="region of interest" description="Disordered" evidence="3">
    <location>
        <begin position="211"/>
        <end position="248"/>
    </location>
</feature>
<evidence type="ECO:0000313" key="4">
    <source>
        <dbReference type="Ensembl" id="ENSMMDP00005003214.1"/>
    </source>
</evidence>
<feature type="compositionally biased region" description="Low complexity" evidence="3">
    <location>
        <begin position="221"/>
        <end position="234"/>
    </location>
</feature>
<evidence type="ECO:0000256" key="1">
    <source>
        <dbReference type="ARBA" id="ARBA00010807"/>
    </source>
</evidence>
<evidence type="ECO:0000256" key="3">
    <source>
        <dbReference type="SAM" id="MobiDB-lite"/>
    </source>
</evidence>
<dbReference type="InterPro" id="IPR024843">
    <property type="entry name" value="Dapper"/>
</dbReference>
<dbReference type="GO" id="GO:1900108">
    <property type="term" value="P:negative regulation of nodal signaling pathway"/>
    <property type="evidence" value="ECO:0007669"/>
    <property type="project" value="TreeGrafter"/>
</dbReference>
<accession>A0A667WRW5</accession>
<dbReference type="InParanoid" id="A0A667WRW5"/>
<sequence>MAGRRGCVNSLWSGTERVRIGERLKATLAGVLELELLRCKHLEMVDAALEDRPTAASAAAAAAAAAAAVDPRTPCPHTLNFPLSCPGFYSVSGSSLSDSCYSVSSDAAQGGSGPLARPLRLWEQGLLPVPSDLEMTGLSFLTDLCSGLGDLQPSSLLFLLDPTSSSSTPSLHLRPQLDPRYCTDLVSRRTKEVYPYPSPLHAVALQSPLFTSHSQEPSAIPSPEGPQSSEPQESTTDPSLTLKTHQPPVLASLTQLEQYISRLARQYRRRVASSTSDLTPKSDSAAAPTASATFLSSSTPTPALRARPRISTCPSTLSHRSSLEVTSGHGTSSGSGPPAFCRSLDWSSSAPPGAALSVLGANSGSAPGSQRSSLIQEPSSSPKLSEDSPMVGEISRLSGLSRAVVVGLME</sequence>
<feature type="compositionally biased region" description="Low complexity" evidence="3">
    <location>
        <begin position="279"/>
        <end position="303"/>
    </location>
</feature>
<evidence type="ECO:0000256" key="2">
    <source>
        <dbReference type="ARBA" id="ARBA00023054"/>
    </source>
</evidence>
<dbReference type="Pfam" id="PF15268">
    <property type="entry name" value="Dapper"/>
    <property type="match status" value="1"/>
</dbReference>
<reference evidence="4" key="1">
    <citation type="submission" date="2019-06" db="EMBL/GenBank/DDBJ databases">
        <authorList>
            <consortium name="Wellcome Sanger Institute Data Sharing"/>
        </authorList>
    </citation>
    <scope>NUCLEOTIDE SEQUENCE [LARGE SCALE GENOMIC DNA]</scope>
</reference>
<dbReference type="GO" id="GO:0005737">
    <property type="term" value="C:cytoplasm"/>
    <property type="evidence" value="ECO:0007669"/>
    <property type="project" value="TreeGrafter"/>
</dbReference>
<dbReference type="AlphaFoldDB" id="A0A667WRW5"/>
<protein>
    <submittedName>
        <fullName evidence="4">Uncharacterized protein</fullName>
    </submittedName>
</protein>
<feature type="compositionally biased region" description="Polar residues" evidence="3">
    <location>
        <begin position="361"/>
        <end position="383"/>
    </location>
</feature>
<dbReference type="Ensembl" id="ENSMMDT00005003281.1">
    <property type="protein sequence ID" value="ENSMMDP00005003214.1"/>
    <property type="gene ID" value="ENSMMDG00005001799.1"/>
</dbReference>
<proteinExistence type="inferred from homology"/>
<reference evidence="4" key="2">
    <citation type="submission" date="2025-08" db="UniProtKB">
        <authorList>
            <consortium name="Ensembl"/>
        </authorList>
    </citation>
    <scope>IDENTIFICATION</scope>
</reference>
<feature type="compositionally biased region" description="Low complexity" evidence="3">
    <location>
        <begin position="326"/>
        <end position="336"/>
    </location>
</feature>
<dbReference type="Proteomes" id="UP000472263">
    <property type="component" value="Chromosome 10"/>
</dbReference>
<name>A0A667WRW5_9TELE</name>
<dbReference type="FunCoup" id="A0A667WRW5">
    <property type="interactions" value="136"/>
</dbReference>
<dbReference type="GeneTree" id="ENSGT00940000177833"/>
<dbReference type="PANTHER" id="PTHR15919">
    <property type="entry name" value="DAPPER-RELATED"/>
    <property type="match status" value="1"/>
</dbReference>
<dbReference type="PANTHER" id="PTHR15919:SF14">
    <property type="entry name" value="DAPPER HOMOLOG 2"/>
    <property type="match status" value="1"/>
</dbReference>
<organism evidence="4 5">
    <name type="scientific">Myripristis murdjan</name>
    <name type="common">pinecone soldierfish</name>
    <dbReference type="NCBI Taxonomy" id="586833"/>
    <lineage>
        <taxon>Eukaryota</taxon>
        <taxon>Metazoa</taxon>
        <taxon>Chordata</taxon>
        <taxon>Craniata</taxon>
        <taxon>Vertebrata</taxon>
        <taxon>Euteleostomi</taxon>
        <taxon>Actinopterygii</taxon>
        <taxon>Neopterygii</taxon>
        <taxon>Teleostei</taxon>
        <taxon>Neoteleostei</taxon>
        <taxon>Acanthomorphata</taxon>
        <taxon>Holocentriformes</taxon>
        <taxon>Holocentridae</taxon>
        <taxon>Myripristis</taxon>
    </lineage>
</organism>
<feature type="region of interest" description="Disordered" evidence="3">
    <location>
        <begin position="361"/>
        <end position="392"/>
    </location>
</feature>
<evidence type="ECO:0000313" key="5">
    <source>
        <dbReference type="Proteomes" id="UP000472263"/>
    </source>
</evidence>
<feature type="compositionally biased region" description="Polar residues" evidence="3">
    <location>
        <begin position="312"/>
        <end position="325"/>
    </location>
</feature>
<keyword evidence="5" id="KW-1185">Reference proteome</keyword>
<reference evidence="4" key="3">
    <citation type="submission" date="2025-09" db="UniProtKB">
        <authorList>
            <consortium name="Ensembl"/>
        </authorList>
    </citation>
    <scope>IDENTIFICATION</scope>
</reference>
<comment type="similarity">
    <text evidence="1">Belongs to the dapper family.</text>
</comment>
<feature type="region of interest" description="Disordered" evidence="3">
    <location>
        <begin position="273"/>
        <end position="338"/>
    </location>
</feature>